<keyword evidence="9" id="KW-1185">Reference proteome</keyword>
<comment type="cofactor">
    <cofactor evidence="6">
        <name>FMN</name>
        <dbReference type="ChEBI" id="CHEBI:58210"/>
    </cofactor>
    <text evidence="6">Binds 1 FMN per subunit.</text>
</comment>
<comment type="caution">
    <text evidence="8">The sequence shown here is derived from an EMBL/GenBank/DDBJ whole genome shotgun (WGS) entry which is preliminary data.</text>
</comment>
<feature type="domain" description="Flavodoxin-like fold" evidence="7">
    <location>
        <begin position="3"/>
        <end position="203"/>
    </location>
</feature>
<dbReference type="InterPro" id="IPR023048">
    <property type="entry name" value="NADH:quinone_OxRdtase_FMN_depd"/>
</dbReference>
<feature type="binding site" evidence="6">
    <location>
        <begin position="15"/>
        <end position="17"/>
    </location>
    <ligand>
        <name>FMN</name>
        <dbReference type="ChEBI" id="CHEBI:58210"/>
    </ligand>
</feature>
<dbReference type="RefSeq" id="WP_020885735.1">
    <property type="nucleotide sequence ID" value="NZ_ATHI01000002.1"/>
</dbReference>
<dbReference type="PANTHER" id="PTHR43741:SF4">
    <property type="entry name" value="FMN-DEPENDENT NADH:QUINONE OXIDOREDUCTASE"/>
    <property type="match status" value="1"/>
</dbReference>
<proteinExistence type="inferred from homology"/>
<dbReference type="EMBL" id="ATHI01000002">
    <property type="protein sequence ID" value="EPR35745.1"/>
    <property type="molecule type" value="Genomic_DNA"/>
</dbReference>
<accession>S7TGN9</accession>
<dbReference type="SUPFAM" id="SSF52218">
    <property type="entry name" value="Flavoproteins"/>
    <property type="match status" value="1"/>
</dbReference>
<evidence type="ECO:0000256" key="2">
    <source>
        <dbReference type="ARBA" id="ARBA00022643"/>
    </source>
</evidence>
<comment type="catalytic activity">
    <reaction evidence="6">
        <text>2 a quinone + NADH + H(+) = 2 a 1,4-benzosemiquinone + NAD(+)</text>
        <dbReference type="Rhea" id="RHEA:65952"/>
        <dbReference type="ChEBI" id="CHEBI:15378"/>
        <dbReference type="ChEBI" id="CHEBI:57540"/>
        <dbReference type="ChEBI" id="CHEBI:57945"/>
        <dbReference type="ChEBI" id="CHEBI:132124"/>
        <dbReference type="ChEBI" id="CHEBI:134225"/>
    </reaction>
</comment>
<dbReference type="OrthoDB" id="9787136at2"/>
<gene>
    <name evidence="6" type="primary">azoR</name>
    <name evidence="8" type="ORF">dsat_1849</name>
</gene>
<dbReference type="HAMAP" id="MF_01216">
    <property type="entry name" value="Azoreductase_type1"/>
    <property type="match status" value="1"/>
</dbReference>
<dbReference type="EC" id="1.7.1.17" evidence="6"/>
<dbReference type="EC" id="1.6.5.-" evidence="6"/>
<evidence type="ECO:0000313" key="8">
    <source>
        <dbReference type="EMBL" id="EPR35745.1"/>
    </source>
</evidence>
<sequence length="208" mass="23279">MSRLLYLKTSPRSRSHSVTVADAFVAAFAAARPDVEIVTRDLFAEDLPPFDGPTLQGKYNVMHGLDYSPEERKAWDEVVRIIEDFASFERYVLAVPMWNFSIPYRLKQYIDIICQPTLTFMPKTDGSYEGLLKNKRCYVSYARGGVYTPGTPAADINFQSTYLEFILGFMGITDVVTTAVEGTLMGPEVTEKSKAEALSRAKELAASF</sequence>
<feature type="binding site" evidence="6">
    <location>
        <position position="10"/>
    </location>
    <ligand>
        <name>FMN</name>
        <dbReference type="ChEBI" id="CHEBI:58210"/>
    </ligand>
</feature>
<keyword evidence="1 6" id="KW-0285">Flavoprotein</keyword>
<organism evidence="8 9">
    <name type="scientific">Alkalidesulfovibrio alkalitolerans DSM 16529</name>
    <dbReference type="NCBI Taxonomy" id="1121439"/>
    <lineage>
        <taxon>Bacteria</taxon>
        <taxon>Pseudomonadati</taxon>
        <taxon>Thermodesulfobacteriota</taxon>
        <taxon>Desulfovibrionia</taxon>
        <taxon>Desulfovibrionales</taxon>
        <taxon>Desulfovibrionaceae</taxon>
        <taxon>Alkalidesulfovibrio</taxon>
    </lineage>
</organism>
<dbReference type="AlphaFoldDB" id="S7TGN9"/>
<comment type="function">
    <text evidence="6">Also exhibits azoreductase activity. Catalyzes the reductive cleavage of the azo bond in aromatic azo compounds to the corresponding amines.</text>
</comment>
<evidence type="ECO:0000259" key="7">
    <source>
        <dbReference type="Pfam" id="PF02525"/>
    </source>
</evidence>
<comment type="caution">
    <text evidence="6">Lacks conserved residue(s) required for the propagation of feature annotation.</text>
</comment>
<dbReference type="InterPro" id="IPR029039">
    <property type="entry name" value="Flavoprotein-like_sf"/>
</dbReference>
<comment type="function">
    <text evidence="6">Quinone reductase that provides resistance to thiol-specific stress caused by electrophilic quinones.</text>
</comment>
<evidence type="ECO:0000256" key="1">
    <source>
        <dbReference type="ARBA" id="ARBA00022630"/>
    </source>
</evidence>
<dbReference type="PANTHER" id="PTHR43741">
    <property type="entry name" value="FMN-DEPENDENT NADH-AZOREDUCTASE 1"/>
    <property type="match status" value="1"/>
</dbReference>
<reference evidence="8 9" key="1">
    <citation type="journal article" date="2013" name="Genome Announc.">
        <title>Draft genome sequences for three mercury-methylating, sulfate-reducing bacteria.</title>
        <authorList>
            <person name="Brown S.D."/>
            <person name="Hurt R.A.Jr."/>
            <person name="Gilmour C.C."/>
            <person name="Elias D.A."/>
        </authorList>
    </citation>
    <scope>NUCLEOTIDE SEQUENCE [LARGE SCALE GENOMIC DNA]</scope>
    <source>
        <strain evidence="8 9">DSM 16529</strain>
    </source>
</reference>
<dbReference type="GO" id="GO:0016655">
    <property type="term" value="F:oxidoreductase activity, acting on NAD(P)H, quinone or similar compound as acceptor"/>
    <property type="evidence" value="ECO:0007669"/>
    <property type="project" value="InterPro"/>
</dbReference>
<dbReference type="GO" id="GO:0010181">
    <property type="term" value="F:FMN binding"/>
    <property type="evidence" value="ECO:0007669"/>
    <property type="project" value="UniProtKB-UniRule"/>
</dbReference>
<protein>
    <recommendedName>
        <fullName evidence="6">FMN dependent NADH:quinone oxidoreductase</fullName>
        <ecNumber evidence="6">1.6.5.-</ecNumber>
    </recommendedName>
    <alternativeName>
        <fullName evidence="6">Azo-dye reductase</fullName>
    </alternativeName>
    <alternativeName>
        <fullName evidence="6">FMN-dependent NADH-azo compound oxidoreductase</fullName>
    </alternativeName>
    <alternativeName>
        <fullName evidence="6">FMN-dependent NADH-azoreductase</fullName>
        <ecNumber evidence="6">1.7.1.17</ecNumber>
    </alternativeName>
</protein>
<keyword evidence="4 6" id="KW-0520">NAD</keyword>
<dbReference type="Gene3D" id="3.40.50.360">
    <property type="match status" value="1"/>
</dbReference>
<dbReference type="Pfam" id="PF02525">
    <property type="entry name" value="Flavodoxin_2"/>
    <property type="match status" value="1"/>
</dbReference>
<evidence type="ECO:0000256" key="6">
    <source>
        <dbReference type="HAMAP-Rule" id="MF_01216"/>
    </source>
</evidence>
<dbReference type="eggNOG" id="COG1182">
    <property type="taxonomic scope" value="Bacteria"/>
</dbReference>
<dbReference type="PATRIC" id="fig|1121439.3.peg.235"/>
<dbReference type="GO" id="GO:0009055">
    <property type="term" value="F:electron transfer activity"/>
    <property type="evidence" value="ECO:0007669"/>
    <property type="project" value="UniProtKB-UniRule"/>
</dbReference>
<dbReference type="InterPro" id="IPR003680">
    <property type="entry name" value="Flavodoxin_fold"/>
</dbReference>
<comment type="similarity">
    <text evidence="6">Belongs to the azoreductase type 1 family.</text>
</comment>
<dbReference type="InterPro" id="IPR050104">
    <property type="entry name" value="FMN-dep_NADH:Q_OxRdtase_AzoR1"/>
</dbReference>
<feature type="binding site" evidence="6">
    <location>
        <begin position="97"/>
        <end position="100"/>
    </location>
    <ligand>
        <name>FMN</name>
        <dbReference type="ChEBI" id="CHEBI:58210"/>
    </ligand>
</feature>
<dbReference type="GO" id="GO:0016652">
    <property type="term" value="F:oxidoreductase activity, acting on NAD(P)H as acceptor"/>
    <property type="evidence" value="ECO:0007669"/>
    <property type="project" value="UniProtKB-UniRule"/>
</dbReference>
<evidence type="ECO:0000256" key="3">
    <source>
        <dbReference type="ARBA" id="ARBA00023002"/>
    </source>
</evidence>
<evidence type="ECO:0000256" key="5">
    <source>
        <dbReference type="ARBA" id="ARBA00048542"/>
    </source>
</evidence>
<evidence type="ECO:0000313" key="9">
    <source>
        <dbReference type="Proteomes" id="UP000014975"/>
    </source>
</evidence>
<keyword evidence="2 6" id="KW-0288">FMN</keyword>
<comment type="subunit">
    <text evidence="6">Homodimer.</text>
</comment>
<comment type="catalytic activity">
    <reaction evidence="5">
        <text>N,N-dimethyl-1,4-phenylenediamine + anthranilate + 2 NAD(+) = 2-(4-dimethylaminophenyl)diazenylbenzoate + 2 NADH + 2 H(+)</text>
        <dbReference type="Rhea" id="RHEA:55872"/>
        <dbReference type="ChEBI" id="CHEBI:15378"/>
        <dbReference type="ChEBI" id="CHEBI:15783"/>
        <dbReference type="ChEBI" id="CHEBI:16567"/>
        <dbReference type="ChEBI" id="CHEBI:57540"/>
        <dbReference type="ChEBI" id="CHEBI:57945"/>
        <dbReference type="ChEBI" id="CHEBI:71579"/>
        <dbReference type="EC" id="1.7.1.17"/>
    </reaction>
    <physiologicalReaction direction="right-to-left" evidence="5">
        <dbReference type="Rhea" id="RHEA:55874"/>
    </physiologicalReaction>
</comment>
<name>S7TGN9_9BACT</name>
<evidence type="ECO:0000256" key="4">
    <source>
        <dbReference type="ARBA" id="ARBA00023027"/>
    </source>
</evidence>
<dbReference type="Proteomes" id="UP000014975">
    <property type="component" value="Unassembled WGS sequence"/>
</dbReference>
<keyword evidence="3 6" id="KW-0560">Oxidoreductase</keyword>